<evidence type="ECO:0000256" key="1">
    <source>
        <dbReference type="ARBA" id="ARBA00009091"/>
    </source>
</evidence>
<sequence length="323" mass="36448">MKWILLFSALGGLLTLGLIFAKEVKIGYIDSERIYQNYEETQSARTALEKEINKFRSTADSLKARLDSAEAEYESQKLMLSEVGKATKLSEIEELRKDYNRYLESVWGKGGKIEQKNRELLTPIVTKINEAVKKIAQEEGYTIIFDAAFEKIVYAEVGLDITNLVLEELNKEYKPIAGAETKKRIAVFPFYEANTEAQQDKLGETARANLVSLLRTQPKIEIIGKTNITDAMRSRDLSEGARIEEKNIYEIGRELLADYCLSGQITRQGKRISFEVTLSDPKQQLSIATEKGDAPRIEELRSALSGVLAKLLKKTEAESGERH</sequence>
<dbReference type="GO" id="GO:0051082">
    <property type="term" value="F:unfolded protein binding"/>
    <property type="evidence" value="ECO:0007669"/>
    <property type="project" value="InterPro"/>
</dbReference>
<comment type="similarity">
    <text evidence="1">Belongs to the Skp family.</text>
</comment>
<dbReference type="SMART" id="SM00935">
    <property type="entry name" value="OmpH"/>
    <property type="match status" value="1"/>
</dbReference>
<dbReference type="AlphaFoldDB" id="A0A7C6ECZ2"/>
<dbReference type="GO" id="GO:0005829">
    <property type="term" value="C:cytosol"/>
    <property type="evidence" value="ECO:0007669"/>
    <property type="project" value="TreeGrafter"/>
</dbReference>
<dbReference type="Gene3D" id="3.40.50.10610">
    <property type="entry name" value="ABC-type transport auxiliary lipoprotein component"/>
    <property type="match status" value="1"/>
</dbReference>
<name>A0A7C6ECZ2_UNCW3</name>
<organism evidence="4">
    <name type="scientific">candidate division WOR-3 bacterium</name>
    <dbReference type="NCBI Taxonomy" id="2052148"/>
    <lineage>
        <taxon>Bacteria</taxon>
        <taxon>Bacteria division WOR-3</taxon>
    </lineage>
</organism>
<dbReference type="Gene3D" id="3.30.910.20">
    <property type="entry name" value="Skp domain"/>
    <property type="match status" value="1"/>
</dbReference>
<proteinExistence type="inferred from homology"/>
<evidence type="ECO:0000313" key="4">
    <source>
        <dbReference type="EMBL" id="HHS52301.1"/>
    </source>
</evidence>
<evidence type="ECO:0000256" key="2">
    <source>
        <dbReference type="ARBA" id="ARBA00022729"/>
    </source>
</evidence>
<feature type="coiled-coil region" evidence="3">
    <location>
        <begin position="38"/>
        <end position="79"/>
    </location>
</feature>
<dbReference type="InterPro" id="IPR005632">
    <property type="entry name" value="Chaperone_Skp"/>
</dbReference>
<dbReference type="PANTHER" id="PTHR35089">
    <property type="entry name" value="CHAPERONE PROTEIN SKP"/>
    <property type="match status" value="1"/>
</dbReference>
<protein>
    <submittedName>
        <fullName evidence="4">OmpH family outer membrane protein</fullName>
    </submittedName>
</protein>
<gene>
    <name evidence="4" type="ORF">ENW73_05480</name>
</gene>
<accession>A0A7C6ECZ2</accession>
<dbReference type="SUPFAM" id="SSF111384">
    <property type="entry name" value="OmpH-like"/>
    <property type="match status" value="1"/>
</dbReference>
<comment type="caution">
    <text evidence="4">The sequence shown here is derived from an EMBL/GenBank/DDBJ whole genome shotgun (WGS) entry which is preliminary data.</text>
</comment>
<dbReference type="InterPro" id="IPR024930">
    <property type="entry name" value="Skp_dom_sf"/>
</dbReference>
<dbReference type="GO" id="GO:0050821">
    <property type="term" value="P:protein stabilization"/>
    <property type="evidence" value="ECO:0007669"/>
    <property type="project" value="TreeGrafter"/>
</dbReference>
<dbReference type="EMBL" id="DTLI01000138">
    <property type="protein sequence ID" value="HHS52301.1"/>
    <property type="molecule type" value="Genomic_DNA"/>
</dbReference>
<keyword evidence="2" id="KW-0732">Signal</keyword>
<dbReference type="Pfam" id="PF03938">
    <property type="entry name" value="OmpH"/>
    <property type="match status" value="1"/>
</dbReference>
<reference evidence="4" key="1">
    <citation type="journal article" date="2020" name="mSystems">
        <title>Genome- and Community-Level Interaction Insights into Carbon Utilization and Element Cycling Functions of Hydrothermarchaeota in Hydrothermal Sediment.</title>
        <authorList>
            <person name="Zhou Z."/>
            <person name="Liu Y."/>
            <person name="Xu W."/>
            <person name="Pan J."/>
            <person name="Luo Z.H."/>
            <person name="Li M."/>
        </authorList>
    </citation>
    <scope>NUCLEOTIDE SEQUENCE [LARGE SCALE GENOMIC DNA]</scope>
    <source>
        <strain evidence="4">SpSt-876</strain>
    </source>
</reference>
<keyword evidence="3" id="KW-0175">Coiled coil</keyword>
<dbReference type="PANTHER" id="PTHR35089:SF1">
    <property type="entry name" value="CHAPERONE PROTEIN SKP"/>
    <property type="match status" value="1"/>
</dbReference>
<evidence type="ECO:0000256" key="3">
    <source>
        <dbReference type="SAM" id="Coils"/>
    </source>
</evidence>